<keyword evidence="5 7" id="KW-1133">Transmembrane helix</keyword>
<protein>
    <submittedName>
        <fullName evidence="9">Carbohydrate ABC transporter membrane protein 2 (CUT1 family)</fullName>
    </submittedName>
</protein>
<name>A0A4R8LBH4_9BACL</name>
<evidence type="ECO:0000313" key="10">
    <source>
        <dbReference type="Proteomes" id="UP000294581"/>
    </source>
</evidence>
<evidence type="ECO:0000256" key="4">
    <source>
        <dbReference type="ARBA" id="ARBA00022692"/>
    </source>
</evidence>
<keyword evidence="6 7" id="KW-0472">Membrane</keyword>
<evidence type="ECO:0000259" key="8">
    <source>
        <dbReference type="PROSITE" id="PS50928"/>
    </source>
</evidence>
<evidence type="ECO:0000256" key="7">
    <source>
        <dbReference type="RuleBase" id="RU363032"/>
    </source>
</evidence>
<dbReference type="Proteomes" id="UP000294581">
    <property type="component" value="Unassembled WGS sequence"/>
</dbReference>
<dbReference type="InterPro" id="IPR035906">
    <property type="entry name" value="MetI-like_sf"/>
</dbReference>
<gene>
    <name evidence="9" type="ORF">C7445_12314</name>
</gene>
<evidence type="ECO:0000256" key="2">
    <source>
        <dbReference type="ARBA" id="ARBA00022448"/>
    </source>
</evidence>
<dbReference type="PROSITE" id="PS50928">
    <property type="entry name" value="ABC_TM1"/>
    <property type="match status" value="1"/>
</dbReference>
<dbReference type="PANTHER" id="PTHR43744:SF9">
    <property type="entry name" value="POLYGALACTURONAN_RHAMNOGALACTURONAN TRANSPORT SYSTEM PERMEASE PROTEIN YTCP"/>
    <property type="match status" value="1"/>
</dbReference>
<feature type="transmembrane region" description="Helical" evidence="7">
    <location>
        <begin position="116"/>
        <end position="135"/>
    </location>
</feature>
<dbReference type="PANTHER" id="PTHR43744">
    <property type="entry name" value="ABC TRANSPORTER PERMEASE PROTEIN MG189-RELATED-RELATED"/>
    <property type="match status" value="1"/>
</dbReference>
<dbReference type="CDD" id="cd06261">
    <property type="entry name" value="TM_PBP2"/>
    <property type="match status" value="1"/>
</dbReference>
<dbReference type="GO" id="GO:0055085">
    <property type="term" value="P:transmembrane transport"/>
    <property type="evidence" value="ECO:0007669"/>
    <property type="project" value="InterPro"/>
</dbReference>
<dbReference type="InterPro" id="IPR000515">
    <property type="entry name" value="MetI-like"/>
</dbReference>
<keyword evidence="4 7" id="KW-0812">Transmembrane</keyword>
<dbReference type="Pfam" id="PF00528">
    <property type="entry name" value="BPD_transp_1"/>
    <property type="match status" value="1"/>
</dbReference>
<dbReference type="Gene3D" id="1.10.3720.10">
    <property type="entry name" value="MetI-like"/>
    <property type="match status" value="1"/>
</dbReference>
<evidence type="ECO:0000256" key="6">
    <source>
        <dbReference type="ARBA" id="ARBA00023136"/>
    </source>
</evidence>
<evidence type="ECO:0000256" key="5">
    <source>
        <dbReference type="ARBA" id="ARBA00022989"/>
    </source>
</evidence>
<dbReference type="AlphaFoldDB" id="A0A4R8LBH4"/>
<proteinExistence type="inferred from homology"/>
<accession>A0A4R8LBH4</accession>
<feature type="transmembrane region" description="Helical" evidence="7">
    <location>
        <begin position="147"/>
        <end position="168"/>
    </location>
</feature>
<feature type="transmembrane region" description="Helical" evidence="7">
    <location>
        <begin position="266"/>
        <end position="286"/>
    </location>
</feature>
<dbReference type="SUPFAM" id="SSF161098">
    <property type="entry name" value="MetI-like"/>
    <property type="match status" value="1"/>
</dbReference>
<feature type="transmembrane region" description="Helical" evidence="7">
    <location>
        <begin position="84"/>
        <end position="104"/>
    </location>
</feature>
<feature type="transmembrane region" description="Helical" evidence="7">
    <location>
        <begin position="188"/>
        <end position="212"/>
    </location>
</feature>
<reference evidence="9 10" key="1">
    <citation type="submission" date="2019-03" db="EMBL/GenBank/DDBJ databases">
        <title>Genomic Encyclopedia of Type Strains, Phase IV (KMG-IV): sequencing the most valuable type-strain genomes for metagenomic binning, comparative biology and taxonomic classification.</title>
        <authorList>
            <person name="Goeker M."/>
        </authorList>
    </citation>
    <scope>NUCLEOTIDE SEQUENCE [LARGE SCALE GENOMIC DNA]</scope>
    <source>
        <strain evidence="9 10">DSM 17974</strain>
    </source>
</reference>
<organism evidence="9 10">
    <name type="scientific">Alicyclobacillus sacchari</name>
    <dbReference type="NCBI Taxonomy" id="392010"/>
    <lineage>
        <taxon>Bacteria</taxon>
        <taxon>Bacillati</taxon>
        <taxon>Bacillota</taxon>
        <taxon>Bacilli</taxon>
        <taxon>Bacillales</taxon>
        <taxon>Alicyclobacillaceae</taxon>
        <taxon>Alicyclobacillus</taxon>
    </lineage>
</organism>
<comment type="caution">
    <text evidence="9">The sequence shown here is derived from an EMBL/GenBank/DDBJ whole genome shotgun (WGS) entry which is preliminary data.</text>
</comment>
<keyword evidence="10" id="KW-1185">Reference proteome</keyword>
<evidence type="ECO:0000256" key="3">
    <source>
        <dbReference type="ARBA" id="ARBA00022475"/>
    </source>
</evidence>
<keyword evidence="2 7" id="KW-0813">Transport</keyword>
<feature type="transmembrane region" description="Helical" evidence="7">
    <location>
        <begin position="20"/>
        <end position="45"/>
    </location>
</feature>
<dbReference type="GO" id="GO:0005886">
    <property type="term" value="C:plasma membrane"/>
    <property type="evidence" value="ECO:0007669"/>
    <property type="project" value="UniProtKB-SubCell"/>
</dbReference>
<comment type="subcellular location">
    <subcellularLocation>
        <location evidence="1 7">Cell membrane</location>
        <topology evidence="1 7">Multi-pass membrane protein</topology>
    </subcellularLocation>
</comment>
<sequence length="301" mass="33624">MEWIRKLPKRSTKGDMVFDIVNLGLLLIVCLIVLYPLYFVLIASFSDPTQVNLGHVWLWTRHFTLEGYKVLFATGSIWRGFVNSLLYCALSVAISVPLTIMAAYPLSRKDFVGRHVITVILTVTLLFSGGLIPTYMLVRSLGMVNTIWALILPGAVGAWNIIVARTFFQTSIPNELLEAAKMDGCSDIRFLIQIVIPLSKPMIAVMTLWVVVGQWNSYFPAMIYLNNTSLYPLQLVLYQILVQNQSSIGITSSPESMAAQQHLAELIQYTAIIVSTIPLLVLYPFLQKYFVKGVTVGSLKG</sequence>
<evidence type="ECO:0000313" key="9">
    <source>
        <dbReference type="EMBL" id="TDY40243.1"/>
    </source>
</evidence>
<keyword evidence="3" id="KW-1003">Cell membrane</keyword>
<comment type="similarity">
    <text evidence="7">Belongs to the binding-protein-dependent transport system permease family.</text>
</comment>
<dbReference type="EMBL" id="SORF01000023">
    <property type="protein sequence ID" value="TDY40243.1"/>
    <property type="molecule type" value="Genomic_DNA"/>
</dbReference>
<feature type="domain" description="ABC transmembrane type-1" evidence="8">
    <location>
        <begin position="81"/>
        <end position="285"/>
    </location>
</feature>
<evidence type="ECO:0000256" key="1">
    <source>
        <dbReference type="ARBA" id="ARBA00004651"/>
    </source>
</evidence>